<dbReference type="Proteomes" id="UP000653454">
    <property type="component" value="Unassembled WGS sequence"/>
</dbReference>
<feature type="domain" description="Myb/SANT-like DNA-binding" evidence="10">
    <location>
        <begin position="11"/>
        <end position="82"/>
    </location>
</feature>
<dbReference type="InterPro" id="IPR028002">
    <property type="entry name" value="Myb_DNA-bind_5"/>
</dbReference>
<evidence type="ECO:0000256" key="1">
    <source>
        <dbReference type="ARBA" id="ARBA00011764"/>
    </source>
</evidence>
<keyword evidence="4" id="KW-0863">Zinc-finger</keyword>
<evidence type="ECO:0000256" key="8">
    <source>
        <dbReference type="ARBA" id="ARBA00025466"/>
    </source>
</evidence>
<dbReference type="Pfam" id="PF13873">
    <property type="entry name" value="Myb_DNA-bind_5"/>
    <property type="match status" value="1"/>
</dbReference>
<keyword evidence="3" id="KW-0479">Metal-binding</keyword>
<evidence type="ECO:0000313" key="11">
    <source>
        <dbReference type="EMBL" id="CAG9133809.1"/>
    </source>
</evidence>
<dbReference type="InterPro" id="IPR003656">
    <property type="entry name" value="Znf_BED"/>
</dbReference>
<evidence type="ECO:0000256" key="2">
    <source>
        <dbReference type="ARBA" id="ARBA00016807"/>
    </source>
</evidence>
<reference evidence="11" key="1">
    <citation type="submission" date="2020-11" db="EMBL/GenBank/DDBJ databases">
        <authorList>
            <person name="Whiteford S."/>
        </authorList>
    </citation>
    <scope>NUCLEOTIDE SEQUENCE</scope>
</reference>
<keyword evidence="12" id="KW-1185">Reference proteome</keyword>
<comment type="function">
    <text evidence="8">Involved in transvection phenomena (= synapsis-dependent gene expression), where the synaptic pairing of chromosomes carrying genes with which zeste interacts influences the expression of these genes. Zeste binds to DNA and stimulates transcription from a nearby promoter.</text>
</comment>
<name>A0A8S4G046_PLUXY</name>
<evidence type="ECO:0000256" key="7">
    <source>
        <dbReference type="ARBA" id="ARBA00023163"/>
    </source>
</evidence>
<dbReference type="EMBL" id="CAJHNJ030000068">
    <property type="protein sequence ID" value="CAG9133809.1"/>
    <property type="molecule type" value="Genomic_DNA"/>
</dbReference>
<evidence type="ECO:0000259" key="10">
    <source>
        <dbReference type="Pfam" id="PF13873"/>
    </source>
</evidence>
<gene>
    <name evidence="11" type="ORF">PLXY2_LOCUS12046</name>
</gene>
<accession>A0A8S4G046</accession>
<dbReference type="Pfam" id="PF02892">
    <property type="entry name" value="zf-BED"/>
    <property type="match status" value="1"/>
</dbReference>
<feature type="domain" description="BED-type" evidence="9">
    <location>
        <begin position="251"/>
        <end position="287"/>
    </location>
</feature>
<evidence type="ECO:0000259" key="9">
    <source>
        <dbReference type="Pfam" id="PF02892"/>
    </source>
</evidence>
<dbReference type="PANTHER" id="PTHR23098:SF16">
    <property type="entry name" value="REGULATORY PROTEIN ZESTE"/>
    <property type="match status" value="1"/>
</dbReference>
<dbReference type="GO" id="GO:0003677">
    <property type="term" value="F:DNA binding"/>
    <property type="evidence" value="ECO:0007669"/>
    <property type="project" value="InterPro"/>
</dbReference>
<evidence type="ECO:0000313" key="12">
    <source>
        <dbReference type="Proteomes" id="UP000653454"/>
    </source>
</evidence>
<organism evidence="11 12">
    <name type="scientific">Plutella xylostella</name>
    <name type="common">Diamondback moth</name>
    <name type="synonym">Plutella maculipennis</name>
    <dbReference type="NCBI Taxonomy" id="51655"/>
    <lineage>
        <taxon>Eukaryota</taxon>
        <taxon>Metazoa</taxon>
        <taxon>Ecdysozoa</taxon>
        <taxon>Arthropoda</taxon>
        <taxon>Hexapoda</taxon>
        <taxon>Insecta</taxon>
        <taxon>Pterygota</taxon>
        <taxon>Neoptera</taxon>
        <taxon>Endopterygota</taxon>
        <taxon>Lepidoptera</taxon>
        <taxon>Glossata</taxon>
        <taxon>Ditrysia</taxon>
        <taxon>Yponomeutoidea</taxon>
        <taxon>Plutellidae</taxon>
        <taxon>Plutella</taxon>
    </lineage>
</organism>
<comment type="caution">
    <text evidence="11">The sequence shown here is derived from an EMBL/GenBank/DDBJ whole genome shotgun (WGS) entry which is preliminary data.</text>
</comment>
<keyword evidence="5" id="KW-0862">Zinc</keyword>
<dbReference type="GO" id="GO:0008270">
    <property type="term" value="F:zinc ion binding"/>
    <property type="evidence" value="ECO:0007669"/>
    <property type="project" value="UniProtKB-KW"/>
</dbReference>
<protein>
    <recommendedName>
        <fullName evidence="2">Regulatory protein zeste</fullName>
    </recommendedName>
</protein>
<comment type="subunit">
    <text evidence="1">Self-associates forming complexes of several hundred monomers.</text>
</comment>
<keyword evidence="7" id="KW-0804">Transcription</keyword>
<keyword evidence="6" id="KW-0805">Transcription regulation</keyword>
<evidence type="ECO:0000256" key="3">
    <source>
        <dbReference type="ARBA" id="ARBA00022723"/>
    </source>
</evidence>
<dbReference type="AlphaFoldDB" id="A0A8S4G046"/>
<dbReference type="GO" id="GO:0005634">
    <property type="term" value="C:nucleus"/>
    <property type="evidence" value="ECO:0007669"/>
    <property type="project" value="TreeGrafter"/>
</dbReference>
<dbReference type="PANTHER" id="PTHR23098">
    <property type="entry name" value="AGAP001331-PA-RELATED"/>
    <property type="match status" value="1"/>
</dbReference>
<evidence type="ECO:0000256" key="4">
    <source>
        <dbReference type="ARBA" id="ARBA00022771"/>
    </source>
</evidence>
<sequence>MNMSERSLHPSPAQLNALIDFLEKHPHLAKGIAKTQHAREKNRRQWDDLSLTLNSMGGTYKSPKQWTKYWSDKKSAVKKKAAVRAAARRNTGGGPEVDVIELSEAEERIVALCGGETFGTGNAHSGIHLFPTPNLSLVMQCCISLIQSHGSVVERVIDDPAFQKILTLTSLTAEERGRVTSEGVRGMMDEEEEDCGELDTSEVQEQANETEIEVPMPVKDETGVIHWQCSCDEISGRHDDACAAAAVDYLEHYRMISANKVTCTICDDTFTWKSVTTLRKHLQRKHPEVTVIGDHDDAEIPNSPPSPPNIVLTKVDPLGEIPPANKKRKFDPAADNEPIITQHDVSSLDRFKGIDHPQELKSLDQFGLYVASLLKLLPRKRCIKYQNQIVDRLLKDLAAAA</sequence>
<evidence type="ECO:0000256" key="5">
    <source>
        <dbReference type="ARBA" id="ARBA00022833"/>
    </source>
</evidence>
<evidence type="ECO:0000256" key="6">
    <source>
        <dbReference type="ARBA" id="ARBA00023015"/>
    </source>
</evidence>
<proteinExistence type="predicted"/>